<protein>
    <submittedName>
        <fullName evidence="8">Uracil-xanthine permease family protein</fullName>
    </submittedName>
</protein>
<feature type="transmembrane region" description="Helical" evidence="7">
    <location>
        <begin position="420"/>
        <end position="443"/>
    </location>
</feature>
<evidence type="ECO:0000256" key="7">
    <source>
        <dbReference type="SAM" id="Phobius"/>
    </source>
</evidence>
<evidence type="ECO:0000256" key="3">
    <source>
        <dbReference type="ARBA" id="ARBA00022448"/>
    </source>
</evidence>
<accession>A0ABW9MA41</accession>
<sequence length="453" mass="48072">MDKNYSNLFTVDGPVSLKQSLPLAFEHLIAMIAGCIAPTLIFAGAAGLDYADSILLVQMSLIGSALTTLLIILAPVHLIGNKLPMIYGVSFSYVPTMIALSNQFQSLGAKNIVAIVLGAQLIAAIVSFIFGYALKFVLPYFPPLVAGTVVLSIGLSLYPVALNYMGGGGDLSMPGWGAWQYWFIAGVTLLANIIFTHFGKGMFSLASVLLSMIVGYILAYFMGYVDLNPVSEATWFSVIRPMYFGISFEPSAIAAFIIIFIVTCIEGIGDMNSATIGGLDRPATEDELRGGIMGFSFANIIGSFLGTLPTSTFSQNAGIVSINKVINKKVFITSAMMILIAGLVPKFSSLLLTIPFPVIGGATISVFAAITMNGVRMITSQPLSMRNTYIVGVSVAIGFGFTQVVTAANNAGVTFMPQSLEVAIGSSPVVLTTIFAFLMNLLIPEKEEDKAKS</sequence>
<feature type="transmembrane region" description="Helical" evidence="7">
    <location>
        <begin position="54"/>
        <end position="76"/>
    </location>
</feature>
<dbReference type="Proteomes" id="UP001637996">
    <property type="component" value="Unassembled WGS sequence"/>
</dbReference>
<keyword evidence="3" id="KW-0813">Transport</keyword>
<comment type="similarity">
    <text evidence="2">Belongs to the nucleobase:cation symporter-2 (NCS2) (TC 2.A.40) family.</text>
</comment>
<gene>
    <name evidence="8" type="ORF">ACCQ41_05810</name>
</gene>
<dbReference type="InterPro" id="IPR006043">
    <property type="entry name" value="NCS2"/>
</dbReference>
<dbReference type="PANTHER" id="PTHR42810">
    <property type="entry name" value="PURINE PERMEASE C1399.01C-RELATED"/>
    <property type="match status" value="1"/>
</dbReference>
<dbReference type="RefSeq" id="WP_394022635.1">
    <property type="nucleotide sequence ID" value="NZ_JBGMEI010000006.1"/>
</dbReference>
<reference evidence="8 9" key="1">
    <citation type="journal article" date="2025" name="Anaerobe">
        <title>Description of Anaerococcus kampingiae sp. nov., Anaerococcus groningensis sp. nov., Anaerococcus martiniensis sp. nov., and Anaerococcus cruorum sp. nov., isolated from human clinical specimens.</title>
        <authorList>
            <person name="Boiten K.E."/>
            <person name="Meijer J."/>
            <person name="van Wezel E.M."/>
            <person name="Veloo A.C.M."/>
        </authorList>
    </citation>
    <scope>NUCLEOTIDE SEQUENCE [LARGE SCALE GENOMIC DNA]</scope>
    <source>
        <strain evidence="8 9">ENR0831</strain>
    </source>
</reference>
<keyword evidence="4 7" id="KW-0812">Transmembrane</keyword>
<name>A0ABW9MA41_9FIRM</name>
<keyword evidence="9" id="KW-1185">Reference proteome</keyword>
<dbReference type="PROSITE" id="PS01116">
    <property type="entry name" value="XANTH_URACIL_PERMASE"/>
    <property type="match status" value="1"/>
</dbReference>
<feature type="transmembrane region" description="Helical" evidence="7">
    <location>
        <begin position="387"/>
        <end position="408"/>
    </location>
</feature>
<evidence type="ECO:0000256" key="1">
    <source>
        <dbReference type="ARBA" id="ARBA00004141"/>
    </source>
</evidence>
<evidence type="ECO:0000313" key="9">
    <source>
        <dbReference type="Proteomes" id="UP001637996"/>
    </source>
</evidence>
<keyword evidence="5 7" id="KW-1133">Transmembrane helix</keyword>
<feature type="transmembrane region" description="Helical" evidence="7">
    <location>
        <begin position="140"/>
        <end position="158"/>
    </location>
</feature>
<dbReference type="PANTHER" id="PTHR42810:SF2">
    <property type="entry name" value="PURINE PERMEASE C1399.01C-RELATED"/>
    <property type="match status" value="1"/>
</dbReference>
<evidence type="ECO:0000313" key="8">
    <source>
        <dbReference type="EMBL" id="MFO3665758.1"/>
    </source>
</evidence>
<dbReference type="InterPro" id="IPR006042">
    <property type="entry name" value="Xan_ur_permease"/>
</dbReference>
<feature type="transmembrane region" description="Helical" evidence="7">
    <location>
        <begin position="178"/>
        <end position="195"/>
    </location>
</feature>
<feature type="transmembrane region" description="Helical" evidence="7">
    <location>
        <begin position="242"/>
        <end position="265"/>
    </location>
</feature>
<feature type="transmembrane region" description="Helical" evidence="7">
    <location>
        <begin position="202"/>
        <end position="222"/>
    </location>
</feature>
<feature type="transmembrane region" description="Helical" evidence="7">
    <location>
        <begin position="354"/>
        <end position="375"/>
    </location>
</feature>
<evidence type="ECO:0000256" key="4">
    <source>
        <dbReference type="ARBA" id="ARBA00022692"/>
    </source>
</evidence>
<evidence type="ECO:0000256" key="2">
    <source>
        <dbReference type="ARBA" id="ARBA00008821"/>
    </source>
</evidence>
<dbReference type="Pfam" id="PF00860">
    <property type="entry name" value="Xan_ur_permease"/>
    <property type="match status" value="1"/>
</dbReference>
<feature type="transmembrane region" description="Helical" evidence="7">
    <location>
        <begin position="28"/>
        <end position="48"/>
    </location>
</feature>
<evidence type="ECO:0000256" key="6">
    <source>
        <dbReference type="ARBA" id="ARBA00023136"/>
    </source>
</evidence>
<dbReference type="EMBL" id="JBGMEI010000006">
    <property type="protein sequence ID" value="MFO3665758.1"/>
    <property type="molecule type" value="Genomic_DNA"/>
</dbReference>
<comment type="subcellular location">
    <subcellularLocation>
        <location evidence="1">Membrane</location>
        <topology evidence="1">Multi-pass membrane protein</topology>
    </subcellularLocation>
</comment>
<proteinExistence type="inferred from homology"/>
<comment type="caution">
    <text evidence="8">The sequence shown here is derived from an EMBL/GenBank/DDBJ whole genome shotgun (WGS) entry which is preliminary data.</text>
</comment>
<feature type="transmembrane region" description="Helical" evidence="7">
    <location>
        <begin position="330"/>
        <end position="348"/>
    </location>
</feature>
<organism evidence="8 9">
    <name type="scientific">Anaerococcus martiniensis</name>
    <dbReference type="NCBI Taxonomy" id="3115615"/>
    <lineage>
        <taxon>Bacteria</taxon>
        <taxon>Bacillati</taxon>
        <taxon>Bacillota</taxon>
        <taxon>Tissierellia</taxon>
        <taxon>Tissierellales</taxon>
        <taxon>Peptoniphilaceae</taxon>
        <taxon>Anaerococcus</taxon>
    </lineage>
</organism>
<keyword evidence="6 7" id="KW-0472">Membrane</keyword>
<evidence type="ECO:0000256" key="5">
    <source>
        <dbReference type="ARBA" id="ARBA00022989"/>
    </source>
</evidence>
<feature type="transmembrane region" description="Helical" evidence="7">
    <location>
        <begin position="112"/>
        <end position="133"/>
    </location>
</feature>
<feature type="transmembrane region" description="Helical" evidence="7">
    <location>
        <begin position="83"/>
        <end position="100"/>
    </location>
</feature>